<reference evidence="4 5" key="1">
    <citation type="submission" date="2018-05" db="EMBL/GenBank/DDBJ databases">
        <title>Complete genome sequence of Megasphaera sp. AJH120T, isolated from the ceca of a chicken.</title>
        <authorList>
            <person name="Maki J."/>
            <person name="Looft T."/>
        </authorList>
    </citation>
    <scope>NUCLEOTIDE SEQUENCE [LARGE SCALE GENOMIC DNA]</scope>
    <source>
        <strain evidence="4 5">AJH120</strain>
    </source>
</reference>
<protein>
    <submittedName>
        <fullName evidence="4">Alpha/beta hydrolase</fullName>
    </submittedName>
</protein>
<dbReference type="KEGG" id="meg:DKB62_03295"/>
<keyword evidence="5" id="KW-1185">Reference proteome</keyword>
<dbReference type="GO" id="GO:0016787">
    <property type="term" value="F:hydrolase activity"/>
    <property type="evidence" value="ECO:0007669"/>
    <property type="project" value="UniProtKB-KW"/>
</dbReference>
<feature type="chain" id="PRO_5016740350" evidence="2">
    <location>
        <begin position="26"/>
        <end position="322"/>
    </location>
</feature>
<dbReference type="OrthoDB" id="24847at2"/>
<dbReference type="InterPro" id="IPR029058">
    <property type="entry name" value="AB_hydrolase_fold"/>
</dbReference>
<accession>A0A346AXS9</accession>
<proteinExistence type="predicted"/>
<evidence type="ECO:0000313" key="5">
    <source>
        <dbReference type="Proteomes" id="UP000254337"/>
    </source>
</evidence>
<name>A0A346AXS9_9FIRM</name>
<dbReference type="Gene3D" id="3.40.50.1820">
    <property type="entry name" value="alpha/beta hydrolase"/>
    <property type="match status" value="1"/>
</dbReference>
<sequence length="322" mass="34027">MKIKAISQALALSLFLCSVGGAASASSTSQSLEICPTKEMVQLVSNVVYAQVPDRGYVSKAMTMDLLVPCGEGPYPAIVYINGGGFINANKDGYIQQRLELAEHGYVVASITYRIAPASTFPAPLEDVKSAIRYLRAHADQFHIDSQHIGVMGGSAGGYLAAFAGTTSGTRQFDSGDNLEQTSDVQAVVDLYGVSDLTAIGADYGPDVQELHRSPAATEALWINGSPVFGGKDGGIDANPEGAAAANPISYISEKTPPFLLMHGDADTVVSPSQTEILRAALAQHNVEAQRYVIKGAGHGGALWIQPEIMKLIIDFFDAHLK</sequence>
<dbReference type="PANTHER" id="PTHR48081">
    <property type="entry name" value="AB HYDROLASE SUPERFAMILY PROTEIN C4A8.06C"/>
    <property type="match status" value="1"/>
</dbReference>
<feature type="domain" description="BD-FAE-like" evidence="3">
    <location>
        <begin position="64"/>
        <end position="282"/>
    </location>
</feature>
<feature type="signal peptide" evidence="2">
    <location>
        <begin position="1"/>
        <end position="25"/>
    </location>
</feature>
<organism evidence="4 5">
    <name type="scientific">Megasphaera stantonii</name>
    <dbReference type="NCBI Taxonomy" id="2144175"/>
    <lineage>
        <taxon>Bacteria</taxon>
        <taxon>Bacillati</taxon>
        <taxon>Bacillota</taxon>
        <taxon>Negativicutes</taxon>
        <taxon>Veillonellales</taxon>
        <taxon>Veillonellaceae</taxon>
        <taxon>Megasphaera</taxon>
    </lineage>
</organism>
<dbReference type="RefSeq" id="WP_107196396.1">
    <property type="nucleotide sequence ID" value="NZ_CP029462.1"/>
</dbReference>
<dbReference type="Pfam" id="PF20434">
    <property type="entry name" value="BD-FAE"/>
    <property type="match status" value="1"/>
</dbReference>
<gene>
    <name evidence="4" type="ORF">DKB62_03295</name>
</gene>
<keyword evidence="1 4" id="KW-0378">Hydrolase</keyword>
<evidence type="ECO:0000256" key="1">
    <source>
        <dbReference type="ARBA" id="ARBA00022801"/>
    </source>
</evidence>
<dbReference type="InterPro" id="IPR049492">
    <property type="entry name" value="BD-FAE-like_dom"/>
</dbReference>
<evidence type="ECO:0000256" key="2">
    <source>
        <dbReference type="SAM" id="SignalP"/>
    </source>
</evidence>
<dbReference type="SUPFAM" id="SSF53474">
    <property type="entry name" value="alpha/beta-Hydrolases"/>
    <property type="match status" value="1"/>
</dbReference>
<keyword evidence="2" id="KW-0732">Signal</keyword>
<dbReference type="PANTHER" id="PTHR48081:SF13">
    <property type="entry name" value="ALPHA_BETA HYDROLASE"/>
    <property type="match status" value="1"/>
</dbReference>
<dbReference type="InterPro" id="IPR050300">
    <property type="entry name" value="GDXG_lipolytic_enzyme"/>
</dbReference>
<evidence type="ECO:0000313" key="4">
    <source>
        <dbReference type="EMBL" id="AXL20672.1"/>
    </source>
</evidence>
<dbReference type="EMBL" id="CP029462">
    <property type="protein sequence ID" value="AXL20672.1"/>
    <property type="molecule type" value="Genomic_DNA"/>
</dbReference>
<evidence type="ECO:0000259" key="3">
    <source>
        <dbReference type="Pfam" id="PF20434"/>
    </source>
</evidence>
<dbReference type="Proteomes" id="UP000254337">
    <property type="component" value="Chromosome"/>
</dbReference>
<dbReference type="AlphaFoldDB" id="A0A346AXS9"/>